<keyword evidence="2" id="KW-1185">Reference proteome</keyword>
<reference evidence="1 2" key="1">
    <citation type="submission" date="2018-06" db="EMBL/GenBank/DDBJ databases">
        <title>Comparative genomics reveals the genomic features of Rhizophagus irregularis, R. cerebriforme, R. diaphanum and Gigaspora rosea, and their symbiotic lifestyle signature.</title>
        <authorList>
            <person name="Morin E."/>
            <person name="San Clemente H."/>
            <person name="Chen E.C.H."/>
            <person name="De La Providencia I."/>
            <person name="Hainaut M."/>
            <person name="Kuo A."/>
            <person name="Kohler A."/>
            <person name="Murat C."/>
            <person name="Tang N."/>
            <person name="Roy S."/>
            <person name="Loubradou J."/>
            <person name="Henrissat B."/>
            <person name="Grigoriev I.V."/>
            <person name="Corradi N."/>
            <person name="Roux C."/>
            <person name="Martin F.M."/>
        </authorList>
    </citation>
    <scope>NUCLEOTIDE SEQUENCE [LARGE SCALE GENOMIC DNA]</scope>
    <source>
        <strain evidence="1 2">DAOM 227022</strain>
    </source>
</reference>
<accession>A0A397SPQ0</accession>
<dbReference type="OrthoDB" id="2404610at2759"/>
<organism evidence="1 2">
    <name type="scientific">Glomus cerebriforme</name>
    <dbReference type="NCBI Taxonomy" id="658196"/>
    <lineage>
        <taxon>Eukaryota</taxon>
        <taxon>Fungi</taxon>
        <taxon>Fungi incertae sedis</taxon>
        <taxon>Mucoromycota</taxon>
        <taxon>Glomeromycotina</taxon>
        <taxon>Glomeromycetes</taxon>
        <taxon>Glomerales</taxon>
        <taxon>Glomeraceae</taxon>
        <taxon>Glomus</taxon>
    </lineage>
</organism>
<evidence type="ECO:0000313" key="2">
    <source>
        <dbReference type="Proteomes" id="UP000265703"/>
    </source>
</evidence>
<dbReference type="EMBL" id="QKYT01000355">
    <property type="protein sequence ID" value="RIA86586.1"/>
    <property type="molecule type" value="Genomic_DNA"/>
</dbReference>
<comment type="caution">
    <text evidence="1">The sequence shown here is derived from an EMBL/GenBank/DDBJ whole genome shotgun (WGS) entry which is preliminary data.</text>
</comment>
<proteinExistence type="predicted"/>
<dbReference type="AlphaFoldDB" id="A0A397SPQ0"/>
<dbReference type="Proteomes" id="UP000265703">
    <property type="component" value="Unassembled WGS sequence"/>
</dbReference>
<protein>
    <submittedName>
        <fullName evidence="1">Uncharacterized protein</fullName>
    </submittedName>
</protein>
<dbReference type="STRING" id="658196.A0A397SPQ0"/>
<evidence type="ECO:0000313" key="1">
    <source>
        <dbReference type="EMBL" id="RIA86586.1"/>
    </source>
</evidence>
<gene>
    <name evidence="1" type="ORF">C1645_829048</name>
</gene>
<sequence>MDKSRGVIGNHKKVHNEVRVEALVIKETDFDAPPEPQKYFLRLSHFRKQDYDEESAMKGLEAKDIAQWEDIHYKAGYNSEKSSHAKVISDLNSVIRAINAIAENWCGYTVKINRKKIGPKEKQVWERSYQINQQPYDSLGFGDKSIPELPPYRPKTDNDVQEFFDSIG</sequence>
<name>A0A397SPQ0_9GLOM</name>